<feature type="transmembrane region" description="Helical" evidence="2">
    <location>
        <begin position="271"/>
        <end position="292"/>
    </location>
</feature>
<dbReference type="ExpressionAtlas" id="Q6IL55">
    <property type="expression patterns" value="baseline and differential"/>
</dbReference>
<feature type="transmembrane region" description="Helical" evidence="2">
    <location>
        <begin position="204"/>
        <end position="225"/>
    </location>
</feature>
<organism evidence="3">
    <name type="scientific">Drosophila melanogaster</name>
    <name type="common">Fruit fly</name>
    <dbReference type="NCBI Taxonomy" id="7227"/>
    <lineage>
        <taxon>Eukaryota</taxon>
        <taxon>Metazoa</taxon>
        <taxon>Ecdysozoa</taxon>
        <taxon>Arthropoda</taxon>
        <taxon>Hexapoda</taxon>
        <taxon>Insecta</taxon>
        <taxon>Pterygota</taxon>
        <taxon>Neoptera</taxon>
        <taxon>Endopterygota</taxon>
        <taxon>Diptera</taxon>
        <taxon>Brachycera</taxon>
        <taxon>Muscomorpha</taxon>
        <taxon>Ephydroidea</taxon>
        <taxon>Drosophilidae</taxon>
        <taxon>Drosophila</taxon>
        <taxon>Sophophora</taxon>
    </lineage>
</organism>
<feature type="transmembrane region" description="Helical" evidence="2">
    <location>
        <begin position="16"/>
        <end position="40"/>
    </location>
</feature>
<keyword evidence="2" id="KW-0472">Membrane</keyword>
<feature type="transmembrane region" description="Helical" evidence="2">
    <location>
        <begin position="427"/>
        <end position="448"/>
    </location>
</feature>
<dbReference type="Bgee" id="FBgn0260776">
    <property type="expression patterns" value="Expressed in mid-late elongation-stage spermatid (Drosophila) in testis and 20 other cell types or tissues"/>
</dbReference>
<feature type="transmembrane region" description="Helical" evidence="2">
    <location>
        <begin position="304"/>
        <end position="326"/>
    </location>
</feature>
<evidence type="ECO:0000313" key="3">
    <source>
        <dbReference type="EMBL" id="DAA03006.1"/>
    </source>
</evidence>
<dbReference type="VEuPathDB" id="VectorBase:FBgn0260776"/>
<sequence>MDITDSRRKKFGRQTYGSLVIFMGLAVSQWILVCLVESGRSIFRDFEFICSGTFVLAGLFFTVFVFNQSVRNHKIYSWVVAFVIVELEIFSMYVLVARTWVPDLLACFFFCTLLMIVALVVGCHLSFSMDLTRYIAPLFILSFVLSMMSTYFLLAHLFLPNLMPYAYLIFELGLTFVMTSMIMLHAQTINGDRYIQMRLNDFILAALLVFHEFLLMYALTFYWQIHYNYFTSADFFWMSTSTPNTQGTTPEYPEYGDYATREDARTTFTSLYYICLATFALAILIFALFIFIEKVRFIKGLNFIMSLIIVELQIISTFALVAISWWPDVLTFFAVALILMVLFLLIGVFLPARADLTLDIAVLFILAFLFLIVACFILLFELLVRITIPYAYLVVEISITFTILLFVMYHAQTINGNRFAEMRLNDFFLGSLILFHDFLIIFWLTFYWQIHYRPITPDTWLETSTPYYNGTIRTNDTYKSLDGDGTTLAPWFTRGFDDGYGGDSNAKDYPEIPSGRGNPGNRNPYDTDSMDGHRPNNRDSTKDWSVYNQRPKNGFRNRGRSRTKGPETKTVHHRHRKPDEWDPEYITQGIDMVVPFDDRYGDNSKDVIEDDEVHRIPDEDIGPTMEDDYTDVPINVHFGQPIDKFYQNPNTGPKVDIGDAEGKSAAGFGDPNVDFPPADYQPKSTDASHIYIIPKARPTRRDSYSMNNERQNYIENEKIESVTPADEKSDLSLRQNKRDYNLQKDEMTGLTTQQFSLGRKDFHGVSPPPPWEELSDDEIRKLLDQRIHEDKYRPNADRWAEPLITREPYPINLPDYEKLVMNVSSSILQ</sequence>
<name>Q6IL55_DROME</name>
<dbReference type="OrthoDB" id="7967828at2759"/>
<feature type="compositionally biased region" description="Basic and acidic residues" evidence="1">
    <location>
        <begin position="530"/>
        <end position="542"/>
    </location>
</feature>
<evidence type="ECO:0000256" key="2">
    <source>
        <dbReference type="SAM" id="Phobius"/>
    </source>
</evidence>
<proteinExistence type="predicted"/>
<feature type="compositionally biased region" description="Basic residues" evidence="1">
    <location>
        <begin position="553"/>
        <end position="563"/>
    </location>
</feature>
<feature type="transmembrane region" description="Helical" evidence="2">
    <location>
        <begin position="78"/>
        <end position="97"/>
    </location>
</feature>
<feature type="transmembrane region" description="Helical" evidence="2">
    <location>
        <begin position="46"/>
        <end position="66"/>
    </location>
</feature>
<feature type="transmembrane region" description="Helical" evidence="2">
    <location>
        <begin position="362"/>
        <end position="384"/>
    </location>
</feature>
<feature type="transmembrane region" description="Helical" evidence="2">
    <location>
        <begin position="103"/>
        <end position="127"/>
    </location>
</feature>
<accession>Q6IL55</accession>
<reference evidence="3" key="1">
    <citation type="journal article" date="2003" name="Genome Biol.">
        <title>An integrated gene annotation and transcriptional profiling approach towards the full gene content of the Drosophila genome.</title>
        <authorList>
            <person name="Hild M."/>
            <person name="Beckmann B."/>
            <person name="Haas S.A."/>
            <person name="Koch B."/>
            <person name="Solovyev V."/>
            <person name="Busold C."/>
            <person name="Fellenberg K."/>
            <person name="Boutros M."/>
            <person name="Vingron M."/>
            <person name="Sauer F."/>
            <person name="Hoheisel J.D."/>
            <person name="Paro R."/>
        </authorList>
    </citation>
    <scope>NUCLEOTIDE SEQUENCE</scope>
</reference>
<keyword evidence="2" id="KW-0812">Transmembrane</keyword>
<feature type="transmembrane region" description="Helical" evidence="2">
    <location>
        <begin position="390"/>
        <end position="407"/>
    </location>
</feature>
<protein>
    <submittedName>
        <fullName evidence="3">HDC10337</fullName>
    </submittedName>
</protein>
<feature type="transmembrane region" description="Helical" evidence="2">
    <location>
        <begin position="134"/>
        <end position="159"/>
    </location>
</feature>
<keyword evidence="2" id="KW-1133">Transmembrane helix</keyword>
<evidence type="ECO:0000256" key="1">
    <source>
        <dbReference type="SAM" id="MobiDB-lite"/>
    </source>
</evidence>
<feature type="transmembrane region" description="Helical" evidence="2">
    <location>
        <begin position="332"/>
        <end position="350"/>
    </location>
</feature>
<dbReference type="EMBL" id="BK002161">
    <property type="protein sequence ID" value="DAA03006.1"/>
    <property type="molecule type" value="Genomic_DNA"/>
</dbReference>
<feature type="transmembrane region" description="Helical" evidence="2">
    <location>
        <begin position="165"/>
        <end position="184"/>
    </location>
</feature>
<gene>
    <name evidence="3" type="ORF">HDC10337</name>
</gene>
<dbReference type="AlphaFoldDB" id="Q6IL55"/>
<dbReference type="VEuPathDB" id="VectorBase:FBgn0260777"/>
<feature type="region of interest" description="Disordered" evidence="1">
    <location>
        <begin position="503"/>
        <end position="577"/>
    </location>
</feature>